<evidence type="ECO:0000259" key="8">
    <source>
        <dbReference type="Pfam" id="PF04082"/>
    </source>
</evidence>
<accession>A0A0D1WVV9</accession>
<comment type="subcellular location">
    <subcellularLocation>
        <location evidence="1">Nucleus</location>
    </subcellularLocation>
</comment>
<dbReference type="GO" id="GO:0006351">
    <property type="term" value="P:DNA-templated transcription"/>
    <property type="evidence" value="ECO:0007669"/>
    <property type="project" value="InterPro"/>
</dbReference>
<dbReference type="EMBL" id="KN847522">
    <property type="protein sequence ID" value="KIV93495.1"/>
    <property type="molecule type" value="Genomic_DNA"/>
</dbReference>
<keyword evidence="3" id="KW-0805">Transcription regulation</keyword>
<keyword evidence="7" id="KW-0812">Transmembrane</keyword>
<feature type="transmembrane region" description="Helical" evidence="7">
    <location>
        <begin position="394"/>
        <end position="412"/>
    </location>
</feature>
<dbReference type="Pfam" id="PF04082">
    <property type="entry name" value="Fungal_trans"/>
    <property type="match status" value="1"/>
</dbReference>
<dbReference type="AlphaFoldDB" id="A0A0D1WVV9"/>
<dbReference type="CDD" id="cd12148">
    <property type="entry name" value="fungal_TF_MHR"/>
    <property type="match status" value="1"/>
</dbReference>
<dbReference type="GO" id="GO:0000981">
    <property type="term" value="F:DNA-binding transcription factor activity, RNA polymerase II-specific"/>
    <property type="evidence" value="ECO:0007669"/>
    <property type="project" value="InterPro"/>
</dbReference>
<keyword evidence="2" id="KW-0479">Metal-binding</keyword>
<evidence type="ECO:0000256" key="1">
    <source>
        <dbReference type="ARBA" id="ARBA00004123"/>
    </source>
</evidence>
<proteinExistence type="predicted"/>
<protein>
    <recommendedName>
        <fullName evidence="8">Xylanolytic transcriptional activator regulatory domain-containing protein</fullName>
    </recommendedName>
</protein>
<dbReference type="OrthoDB" id="309640at2759"/>
<evidence type="ECO:0000256" key="5">
    <source>
        <dbReference type="ARBA" id="ARBA00023242"/>
    </source>
</evidence>
<dbReference type="HOGENOM" id="CLU_024802_1_0_1"/>
<evidence type="ECO:0000256" key="6">
    <source>
        <dbReference type="SAM" id="MobiDB-lite"/>
    </source>
</evidence>
<keyword evidence="7" id="KW-0472">Membrane</keyword>
<keyword evidence="4" id="KW-0804">Transcription</keyword>
<dbReference type="RefSeq" id="XP_016225069.1">
    <property type="nucleotide sequence ID" value="XM_016369281.1"/>
</dbReference>
<dbReference type="STRING" id="212818.A0A0D1WVV9"/>
<evidence type="ECO:0000256" key="2">
    <source>
        <dbReference type="ARBA" id="ARBA00022723"/>
    </source>
</evidence>
<feature type="region of interest" description="Disordered" evidence="6">
    <location>
        <begin position="517"/>
        <end position="546"/>
    </location>
</feature>
<evidence type="ECO:0000256" key="7">
    <source>
        <dbReference type="SAM" id="Phobius"/>
    </source>
</evidence>
<name>A0A0D1WVV9_EXOME</name>
<organism evidence="9 10">
    <name type="scientific">Exophiala mesophila</name>
    <name type="common">Black yeast-like fungus</name>
    <dbReference type="NCBI Taxonomy" id="212818"/>
    <lineage>
        <taxon>Eukaryota</taxon>
        <taxon>Fungi</taxon>
        <taxon>Dikarya</taxon>
        <taxon>Ascomycota</taxon>
        <taxon>Pezizomycotina</taxon>
        <taxon>Eurotiomycetes</taxon>
        <taxon>Chaetothyriomycetidae</taxon>
        <taxon>Chaetothyriales</taxon>
        <taxon>Herpotrichiellaceae</taxon>
        <taxon>Exophiala</taxon>
    </lineage>
</organism>
<dbReference type="GO" id="GO:0003677">
    <property type="term" value="F:DNA binding"/>
    <property type="evidence" value="ECO:0007669"/>
    <property type="project" value="InterPro"/>
</dbReference>
<dbReference type="InterPro" id="IPR007219">
    <property type="entry name" value="XnlR_reg_dom"/>
</dbReference>
<dbReference type="VEuPathDB" id="FungiDB:PV10_04706"/>
<dbReference type="PANTHER" id="PTHR47338:SF5">
    <property type="entry name" value="ZN(II)2CYS6 TRANSCRIPTION FACTOR (EUROFUNG)"/>
    <property type="match status" value="1"/>
</dbReference>
<evidence type="ECO:0000256" key="4">
    <source>
        <dbReference type="ARBA" id="ARBA00023163"/>
    </source>
</evidence>
<dbReference type="Proteomes" id="UP000054302">
    <property type="component" value="Unassembled WGS sequence"/>
</dbReference>
<sequence>MSGRPRKACSTYTLYGREAYMRRPQPTAPNFVTHNITPTRVNAAVQGKGTYLGIPRLLIPELVELFFENVCNSTLLLHRSRFLTSVQSGTVAPHTLLSVCAWGAHFYKDSNGSATFKTGGFAIEWAQQAGKLAFQEIEDFSKDLVVTLLNLALFWHCQGSWKVSSLYKANAFHLLCLHGIGYSQQLKLQTFEAEVLRRLFWSWYIMHCHSTEPSGMLDAVTDLMSLPLPWPEADFSLGALTSPTTTLTSIEGSTSFFAELCKIMKLWSQAVNLIRTPETNLSAGRVAAIQALDERVTFWWGNVPTIQKLEPESLADVPSSTLPLVLLMNLLYHQTLCVLHAAIVPLFCWTAGDDAWSSTRQCSAQIAYEHACTVSDLIRAALASTAKIPAMPTFVAYAAYGGCAILMPFMWCSNLNLRYQAQANVRTNIRMIRGMAEYWKFAELLTVHVNCLYNIHKRNPPALDNEPKYIDVRGLTSFKIEALYARVSILTFLGILQKGSSSFQDPGQETIDLGIQRSSSEMNDPVHETNVELGGKQPHGLRSLEN</sequence>
<reference evidence="9 10" key="1">
    <citation type="submission" date="2015-01" db="EMBL/GenBank/DDBJ databases">
        <title>The Genome Sequence of Exophiala mesophila CBS40295.</title>
        <authorList>
            <consortium name="The Broad Institute Genomics Platform"/>
            <person name="Cuomo C."/>
            <person name="de Hoog S."/>
            <person name="Gorbushina A."/>
            <person name="Stielow B."/>
            <person name="Teixiera M."/>
            <person name="Abouelleil A."/>
            <person name="Chapman S.B."/>
            <person name="Priest M."/>
            <person name="Young S.K."/>
            <person name="Wortman J."/>
            <person name="Nusbaum C."/>
            <person name="Birren B."/>
        </authorList>
    </citation>
    <scope>NUCLEOTIDE SEQUENCE [LARGE SCALE GENOMIC DNA]</scope>
    <source>
        <strain evidence="9 10">CBS 40295</strain>
    </source>
</reference>
<keyword evidence="10" id="KW-1185">Reference proteome</keyword>
<evidence type="ECO:0000313" key="9">
    <source>
        <dbReference type="EMBL" id="KIV93495.1"/>
    </source>
</evidence>
<dbReference type="GO" id="GO:0008270">
    <property type="term" value="F:zinc ion binding"/>
    <property type="evidence" value="ECO:0007669"/>
    <property type="project" value="InterPro"/>
</dbReference>
<evidence type="ECO:0000313" key="10">
    <source>
        <dbReference type="Proteomes" id="UP000054302"/>
    </source>
</evidence>
<dbReference type="InterPro" id="IPR050815">
    <property type="entry name" value="TF_fung"/>
</dbReference>
<dbReference type="GO" id="GO:0005634">
    <property type="term" value="C:nucleus"/>
    <property type="evidence" value="ECO:0007669"/>
    <property type="project" value="UniProtKB-SubCell"/>
</dbReference>
<keyword evidence="7" id="KW-1133">Transmembrane helix</keyword>
<dbReference type="GeneID" id="27322551"/>
<keyword evidence="5" id="KW-0539">Nucleus</keyword>
<evidence type="ECO:0000256" key="3">
    <source>
        <dbReference type="ARBA" id="ARBA00023015"/>
    </source>
</evidence>
<dbReference type="PANTHER" id="PTHR47338">
    <property type="entry name" value="ZN(II)2CYS6 TRANSCRIPTION FACTOR (EUROFUNG)-RELATED"/>
    <property type="match status" value="1"/>
</dbReference>
<feature type="domain" description="Xylanolytic transcriptional activator regulatory" evidence="8">
    <location>
        <begin position="64"/>
        <end position="299"/>
    </location>
</feature>
<dbReference type="OMA" id="PRICGEP"/>
<gene>
    <name evidence="9" type="ORF">PV10_04706</name>
</gene>